<reference evidence="3" key="1">
    <citation type="submission" date="2017-09" db="EMBL/GenBank/DDBJ databases">
        <title>Depth-based differentiation of microbial function through sediment-hosted aquifers and enrichment of novel symbionts in the deep terrestrial subsurface.</title>
        <authorList>
            <person name="Probst A.J."/>
            <person name="Ladd B."/>
            <person name="Jarett J.K."/>
            <person name="Geller-Mcgrath D.E."/>
            <person name="Sieber C.M.K."/>
            <person name="Emerson J.B."/>
            <person name="Anantharaman K."/>
            <person name="Thomas B.C."/>
            <person name="Malmstrom R."/>
            <person name="Stieglmeier M."/>
            <person name="Klingl A."/>
            <person name="Woyke T."/>
            <person name="Ryan C.M."/>
            <person name="Banfield J.F."/>
        </authorList>
    </citation>
    <scope>NUCLEOTIDE SEQUENCE [LARGE SCALE GENOMIC DNA]</scope>
</reference>
<keyword evidence="1" id="KW-1133">Transmembrane helix</keyword>
<evidence type="ECO:0000313" key="3">
    <source>
        <dbReference type="Proteomes" id="UP000231382"/>
    </source>
</evidence>
<dbReference type="EMBL" id="PEZW01000003">
    <property type="protein sequence ID" value="PIS08047.1"/>
    <property type="molecule type" value="Genomic_DNA"/>
</dbReference>
<dbReference type="AlphaFoldDB" id="A0A2H0W9L1"/>
<gene>
    <name evidence="2" type="ORF">COT78_00340</name>
</gene>
<feature type="transmembrane region" description="Helical" evidence="1">
    <location>
        <begin position="45"/>
        <end position="66"/>
    </location>
</feature>
<feature type="transmembrane region" description="Helical" evidence="1">
    <location>
        <begin position="6"/>
        <end position="25"/>
    </location>
</feature>
<sequence length="248" mass="27813">MSAMCWFWCLVGLAHGLLLSVGIVLQSRFERLRYESEKLPITHYLVVLLEAAVGSLPILAALGWMAKSFLGWQVPSGFIWFTCLFSPFSVLVLCMVHYWVWDSPTCKSSEKCVVGWVQSLAGLSFHDGPISRYNSPAYCFFHTVCFVSGFGVWHGEVRSSDGLLVFKYKCSATATSGVNPIQFWETAAEMRQKLEEALRKGLNEGTVDDEEVTQCVASLPRCEVVDWRVQHLAITRVTRVDLVTQATD</sequence>
<feature type="transmembrane region" description="Helical" evidence="1">
    <location>
        <begin position="78"/>
        <end position="101"/>
    </location>
</feature>
<protein>
    <submittedName>
        <fullName evidence="2">Uncharacterized protein</fullName>
    </submittedName>
</protein>
<organism evidence="2 3">
    <name type="scientific">Candidatus Berkelbacteria bacterium CG10_big_fil_rev_8_21_14_0_10_43_13</name>
    <dbReference type="NCBI Taxonomy" id="1974514"/>
    <lineage>
        <taxon>Bacteria</taxon>
        <taxon>Candidatus Berkelbacteria</taxon>
    </lineage>
</organism>
<comment type="caution">
    <text evidence="2">The sequence shown here is derived from an EMBL/GenBank/DDBJ whole genome shotgun (WGS) entry which is preliminary data.</text>
</comment>
<evidence type="ECO:0000313" key="2">
    <source>
        <dbReference type="EMBL" id="PIS08047.1"/>
    </source>
</evidence>
<accession>A0A2H0W9L1</accession>
<keyword evidence="1" id="KW-0812">Transmembrane</keyword>
<dbReference type="Proteomes" id="UP000231382">
    <property type="component" value="Unassembled WGS sequence"/>
</dbReference>
<keyword evidence="1" id="KW-0472">Membrane</keyword>
<name>A0A2H0W9L1_9BACT</name>
<proteinExistence type="predicted"/>
<evidence type="ECO:0000256" key="1">
    <source>
        <dbReference type="SAM" id="Phobius"/>
    </source>
</evidence>